<name>A0A0D2KNJ9_HYPSF</name>
<dbReference type="PANTHER" id="PTHR36223:SF1">
    <property type="entry name" value="TRANSCRIPTION ELONGATION FACTOR EAF N-TERMINAL DOMAIN-CONTAINING PROTEIN"/>
    <property type="match status" value="1"/>
</dbReference>
<sequence length="383" mass="43289">MLQLDNFLAWVTVDGRELTEYGVEYSQNLLCATCWIASEQQKNFVVNWRDTVRPDHSIGRMTVDGVRCGVSKGINRKGYRADPSTERDSAQQRGVPTSINKDRLLVFSKLDLTDDDRYLDSAVSDELGDIKLEITYVKKGEKKRLKVAPFATESKVHERTQKLAQHHTSLGQTVEGERKVTHSIKPVGNTKVFLFKYRPLDILKARGLVPREIPEPLGYEVVDLTESDDIKETTIPRLQKEEEMTSVTPLHGIKELPSKREPSTGFKQEAPLKVEDTFDSKCGLGRIKQDPSRVYKREIKEDPDFGVGWPRGSAASSSATIKSEGMKHEEGQVGFKTEEALASRRIKAEQIGNIRETKVEERANIIHSRQARREADVEVIDLT</sequence>
<dbReference type="AlphaFoldDB" id="A0A0D2KNJ9"/>
<dbReference type="Pfam" id="PF25534">
    <property type="entry name" value="DUF7918"/>
    <property type="match status" value="1"/>
</dbReference>
<dbReference type="STRING" id="945553.A0A0D2KNJ9"/>
<dbReference type="EMBL" id="KN817626">
    <property type="protein sequence ID" value="KJA16177.1"/>
    <property type="molecule type" value="Genomic_DNA"/>
</dbReference>
<protein>
    <recommendedName>
        <fullName evidence="2">DUF7918 domain-containing protein</fullName>
    </recommendedName>
</protein>
<dbReference type="OrthoDB" id="3364132at2759"/>
<reference evidence="4" key="1">
    <citation type="submission" date="2014-04" db="EMBL/GenBank/DDBJ databases">
        <title>Evolutionary Origins and Diversification of the Mycorrhizal Mutualists.</title>
        <authorList>
            <consortium name="DOE Joint Genome Institute"/>
            <consortium name="Mycorrhizal Genomics Consortium"/>
            <person name="Kohler A."/>
            <person name="Kuo A."/>
            <person name="Nagy L.G."/>
            <person name="Floudas D."/>
            <person name="Copeland A."/>
            <person name="Barry K.W."/>
            <person name="Cichocki N."/>
            <person name="Veneault-Fourrey C."/>
            <person name="LaButti K."/>
            <person name="Lindquist E.A."/>
            <person name="Lipzen A."/>
            <person name="Lundell T."/>
            <person name="Morin E."/>
            <person name="Murat C."/>
            <person name="Riley R."/>
            <person name="Ohm R."/>
            <person name="Sun H."/>
            <person name="Tunlid A."/>
            <person name="Henrissat B."/>
            <person name="Grigoriev I.V."/>
            <person name="Hibbett D.S."/>
            <person name="Martin F."/>
        </authorList>
    </citation>
    <scope>NUCLEOTIDE SEQUENCE [LARGE SCALE GENOMIC DNA]</scope>
    <source>
        <strain evidence="4">FD-334 SS-4</strain>
    </source>
</reference>
<feature type="domain" description="DUF7918" evidence="2">
    <location>
        <begin position="11"/>
        <end position="211"/>
    </location>
</feature>
<feature type="region of interest" description="Disordered" evidence="1">
    <location>
        <begin position="306"/>
        <end position="335"/>
    </location>
</feature>
<evidence type="ECO:0000259" key="2">
    <source>
        <dbReference type="Pfam" id="PF25534"/>
    </source>
</evidence>
<evidence type="ECO:0000313" key="3">
    <source>
        <dbReference type="EMBL" id="KJA16177.1"/>
    </source>
</evidence>
<evidence type="ECO:0000256" key="1">
    <source>
        <dbReference type="SAM" id="MobiDB-lite"/>
    </source>
</evidence>
<dbReference type="Proteomes" id="UP000054270">
    <property type="component" value="Unassembled WGS sequence"/>
</dbReference>
<feature type="compositionally biased region" description="Basic and acidic residues" evidence="1">
    <location>
        <begin position="324"/>
        <end position="335"/>
    </location>
</feature>
<dbReference type="PANTHER" id="PTHR36223">
    <property type="entry name" value="BETA-LACTAMASE-TYPE TRANSPEPTIDASE FOLD DOMAIN CONTAINING PROTEIN"/>
    <property type="match status" value="1"/>
</dbReference>
<dbReference type="InterPro" id="IPR057678">
    <property type="entry name" value="DUF7918"/>
</dbReference>
<gene>
    <name evidence="3" type="ORF">HYPSUDRAFT_207241</name>
</gene>
<feature type="region of interest" description="Disordered" evidence="1">
    <location>
        <begin position="75"/>
        <end position="95"/>
    </location>
</feature>
<proteinExistence type="predicted"/>
<organism evidence="3 4">
    <name type="scientific">Hypholoma sublateritium (strain FD-334 SS-4)</name>
    <dbReference type="NCBI Taxonomy" id="945553"/>
    <lineage>
        <taxon>Eukaryota</taxon>
        <taxon>Fungi</taxon>
        <taxon>Dikarya</taxon>
        <taxon>Basidiomycota</taxon>
        <taxon>Agaricomycotina</taxon>
        <taxon>Agaricomycetes</taxon>
        <taxon>Agaricomycetidae</taxon>
        <taxon>Agaricales</taxon>
        <taxon>Agaricineae</taxon>
        <taxon>Strophariaceae</taxon>
        <taxon>Hypholoma</taxon>
    </lineage>
</organism>
<evidence type="ECO:0000313" key="4">
    <source>
        <dbReference type="Proteomes" id="UP000054270"/>
    </source>
</evidence>
<feature type="compositionally biased region" description="Basic and acidic residues" evidence="1">
    <location>
        <begin position="79"/>
        <end position="90"/>
    </location>
</feature>
<keyword evidence="4" id="KW-1185">Reference proteome</keyword>
<accession>A0A0D2KNJ9</accession>